<dbReference type="PANTHER" id="PTHR27001:SF850">
    <property type="entry name" value="OS01G0267800 PROTEIN"/>
    <property type="match status" value="1"/>
</dbReference>
<evidence type="ECO:0000313" key="9">
    <source>
        <dbReference type="Proteomes" id="UP001153076"/>
    </source>
</evidence>
<dbReference type="GO" id="GO:0005524">
    <property type="term" value="F:ATP binding"/>
    <property type="evidence" value="ECO:0007669"/>
    <property type="project" value="UniProtKB-UniRule"/>
</dbReference>
<dbReference type="InterPro" id="IPR000719">
    <property type="entry name" value="Prot_kinase_dom"/>
</dbReference>
<dbReference type="PROSITE" id="PS00107">
    <property type="entry name" value="PROTEIN_KINASE_ATP"/>
    <property type="match status" value="1"/>
</dbReference>
<gene>
    <name evidence="8" type="ORF">Cgig2_019678</name>
</gene>
<keyword evidence="3" id="KW-0418">Kinase</keyword>
<dbReference type="Gene3D" id="1.10.510.10">
    <property type="entry name" value="Transferase(Phosphotransferase) domain 1"/>
    <property type="match status" value="1"/>
</dbReference>
<evidence type="ECO:0000259" key="7">
    <source>
        <dbReference type="PROSITE" id="PS50011"/>
    </source>
</evidence>
<keyword evidence="6" id="KW-0723">Serine/threonine-protein kinase</keyword>
<evidence type="ECO:0000256" key="4">
    <source>
        <dbReference type="ARBA" id="ARBA00022840"/>
    </source>
</evidence>
<dbReference type="GO" id="GO:0004674">
    <property type="term" value="F:protein serine/threonine kinase activity"/>
    <property type="evidence" value="ECO:0007669"/>
    <property type="project" value="UniProtKB-KW"/>
</dbReference>
<reference evidence="8" key="1">
    <citation type="submission" date="2022-04" db="EMBL/GenBank/DDBJ databases">
        <title>Carnegiea gigantea Genome sequencing and assembly v2.</title>
        <authorList>
            <person name="Copetti D."/>
            <person name="Sanderson M.J."/>
            <person name="Burquez A."/>
            <person name="Wojciechowski M.F."/>
        </authorList>
    </citation>
    <scope>NUCLEOTIDE SEQUENCE</scope>
    <source>
        <strain evidence="8">SGP5-SGP5p</strain>
        <tissue evidence="8">Aerial part</tissue>
    </source>
</reference>
<dbReference type="SUPFAM" id="SSF56112">
    <property type="entry name" value="Protein kinase-like (PK-like)"/>
    <property type="match status" value="1"/>
</dbReference>
<dbReference type="InterPro" id="IPR011009">
    <property type="entry name" value="Kinase-like_dom_sf"/>
</dbReference>
<evidence type="ECO:0000256" key="6">
    <source>
        <dbReference type="RuleBase" id="RU000304"/>
    </source>
</evidence>
<dbReference type="InterPro" id="IPR017441">
    <property type="entry name" value="Protein_kinase_ATP_BS"/>
</dbReference>
<evidence type="ECO:0000256" key="5">
    <source>
        <dbReference type="PROSITE-ProRule" id="PRU10141"/>
    </source>
</evidence>
<dbReference type="AlphaFoldDB" id="A0A9Q1K0Y5"/>
<name>A0A9Q1K0Y5_9CARY</name>
<comment type="caution">
    <text evidence="8">The sequence shown here is derived from an EMBL/GenBank/DDBJ whole genome shotgun (WGS) entry which is preliminary data.</text>
</comment>
<evidence type="ECO:0000256" key="3">
    <source>
        <dbReference type="ARBA" id="ARBA00022777"/>
    </source>
</evidence>
<dbReference type="EMBL" id="JAKOGI010000454">
    <property type="protein sequence ID" value="KAJ8434753.1"/>
    <property type="molecule type" value="Genomic_DNA"/>
</dbReference>
<keyword evidence="4 5" id="KW-0067">ATP-binding</keyword>
<evidence type="ECO:0000313" key="8">
    <source>
        <dbReference type="EMBL" id="KAJ8434753.1"/>
    </source>
</evidence>
<dbReference type="Gene3D" id="3.30.200.20">
    <property type="entry name" value="Phosphorylase Kinase, domain 1"/>
    <property type="match status" value="1"/>
</dbReference>
<feature type="domain" description="Protein kinase" evidence="7">
    <location>
        <begin position="16"/>
        <end position="295"/>
    </location>
</feature>
<accession>A0A9Q1K0Y5</accession>
<keyword evidence="9" id="KW-1185">Reference proteome</keyword>
<dbReference type="OrthoDB" id="4062651at2759"/>
<evidence type="ECO:0000256" key="2">
    <source>
        <dbReference type="ARBA" id="ARBA00022741"/>
    </source>
</evidence>
<dbReference type="SMART" id="SM00220">
    <property type="entry name" value="S_TKc"/>
    <property type="match status" value="1"/>
</dbReference>
<evidence type="ECO:0000256" key="1">
    <source>
        <dbReference type="ARBA" id="ARBA00022679"/>
    </source>
</evidence>
<dbReference type="PANTHER" id="PTHR27001">
    <property type="entry name" value="OS01G0253100 PROTEIN"/>
    <property type="match status" value="1"/>
</dbReference>
<sequence length="337" mass="37223">MKEFDYEQLKKATQGFCPSKIVGKGSHGCVYKGVLGDGKVVAIKKLSTGLSNLQDNSKLENEASILSSLPKMTNLVSLLGSTHPDLVTNSMVLVMEFMPNGSLHDSLHANSPPTMLLSWSRRVKIAVQLAKSLEFLHSLKPKVVHRDVKSANVLFDKDCNAKLGDFGLAVRLKEGDANLVDSVCRPAGTIGYMDPCYTTPCMLSTRNDVFSFGVMLLEIISGQKVIDASRSKTYIVDWVLPLIENRKFELIFDPRVTIPASMEGTVRKLLAIAVRCIGDNCNRPTMNEIVGMIILKRKQKSANRKRSREGSVLQYSTTIDPSMQKLLLTNVLADDIY</sequence>
<feature type="binding site" evidence="5">
    <location>
        <position position="45"/>
    </location>
    <ligand>
        <name>ATP</name>
        <dbReference type="ChEBI" id="CHEBI:30616"/>
    </ligand>
</feature>
<organism evidence="8 9">
    <name type="scientific">Carnegiea gigantea</name>
    <dbReference type="NCBI Taxonomy" id="171969"/>
    <lineage>
        <taxon>Eukaryota</taxon>
        <taxon>Viridiplantae</taxon>
        <taxon>Streptophyta</taxon>
        <taxon>Embryophyta</taxon>
        <taxon>Tracheophyta</taxon>
        <taxon>Spermatophyta</taxon>
        <taxon>Magnoliopsida</taxon>
        <taxon>eudicotyledons</taxon>
        <taxon>Gunneridae</taxon>
        <taxon>Pentapetalae</taxon>
        <taxon>Caryophyllales</taxon>
        <taxon>Cactineae</taxon>
        <taxon>Cactaceae</taxon>
        <taxon>Cactoideae</taxon>
        <taxon>Echinocereeae</taxon>
        <taxon>Carnegiea</taxon>
    </lineage>
</organism>
<dbReference type="PROSITE" id="PS00108">
    <property type="entry name" value="PROTEIN_KINASE_ST"/>
    <property type="match status" value="1"/>
</dbReference>
<proteinExistence type="inferred from homology"/>
<protein>
    <recommendedName>
        <fullName evidence="7">Protein kinase domain-containing protein</fullName>
    </recommendedName>
</protein>
<dbReference type="PROSITE" id="PS50011">
    <property type="entry name" value="PROTEIN_KINASE_DOM"/>
    <property type="match status" value="1"/>
</dbReference>
<dbReference type="InterPro" id="IPR008271">
    <property type="entry name" value="Ser/Thr_kinase_AS"/>
</dbReference>
<keyword evidence="2 5" id="KW-0547">Nucleotide-binding</keyword>
<dbReference type="GO" id="GO:0005886">
    <property type="term" value="C:plasma membrane"/>
    <property type="evidence" value="ECO:0007669"/>
    <property type="project" value="TreeGrafter"/>
</dbReference>
<comment type="similarity">
    <text evidence="6">Belongs to the protein kinase superfamily.</text>
</comment>
<keyword evidence="1" id="KW-0808">Transferase</keyword>
<dbReference type="Pfam" id="PF00069">
    <property type="entry name" value="Pkinase"/>
    <property type="match status" value="1"/>
</dbReference>
<dbReference type="Proteomes" id="UP001153076">
    <property type="component" value="Unassembled WGS sequence"/>
</dbReference>